<dbReference type="HOGENOM" id="CLU_049471_1_0_1"/>
<dbReference type="SUPFAM" id="SSF52799">
    <property type="entry name" value="(Phosphotyrosine protein) phosphatases II"/>
    <property type="match status" value="1"/>
</dbReference>
<dbReference type="Proteomes" id="UP000001610">
    <property type="component" value="Unassembled WGS sequence"/>
</dbReference>
<dbReference type="GeneID" id="18171258"/>
<dbReference type="InterPro" id="IPR029021">
    <property type="entry name" value="Prot-tyrosine_phosphatase-like"/>
</dbReference>
<dbReference type="GO" id="GO:0062026">
    <property type="term" value="P:negative regulation of SCF-dependent proteasomal ubiquitin-dependent catabolic process"/>
    <property type="evidence" value="ECO:0007669"/>
    <property type="project" value="TreeGrafter"/>
</dbReference>
<name>G3JTW5_CORMM</name>
<dbReference type="GO" id="GO:1990444">
    <property type="term" value="F:F-box domain binding"/>
    <property type="evidence" value="ECO:0007669"/>
    <property type="project" value="TreeGrafter"/>
</dbReference>
<sequence>MHTTGLAGPSTWHRAVTPTAAYSRRPPSPPSIPTQMVRGDESSCPVSYTLKPTEDYLDAIQLTRAQLAAVTRGRKQCSVNRASPWVYEQRRYFHSILDYMSLGPVSVVRDRAYLAREQISMIVHVRDARMPPTRAVDDACRALPGLTKFEVAVRNDFDLLHQLPAIIHTINTHMIELSDETACQTDVTPRIGRILVTCATGNDLSALLVAGYVMAMFGLSTSKVVGFVSLQRFCCTFDEDIKRILQTWEDILKATAVVSRDRAATQNTARLPKSKRDVHDMMSSDLSTDDSLCDDMDRFTGREAFGPFMDMD</sequence>
<evidence type="ECO:0000313" key="3">
    <source>
        <dbReference type="Proteomes" id="UP000001610"/>
    </source>
</evidence>
<dbReference type="GO" id="GO:0005737">
    <property type="term" value="C:cytoplasm"/>
    <property type="evidence" value="ECO:0007669"/>
    <property type="project" value="TreeGrafter"/>
</dbReference>
<dbReference type="CDD" id="cd14498">
    <property type="entry name" value="DSP"/>
    <property type="match status" value="1"/>
</dbReference>
<gene>
    <name evidence="2" type="ORF">CCM_09255</name>
</gene>
<dbReference type="RefSeq" id="XP_006674452.1">
    <property type="nucleotide sequence ID" value="XM_006674389.1"/>
</dbReference>
<keyword evidence="3" id="KW-1185">Reference proteome</keyword>
<dbReference type="Gene3D" id="3.90.190.10">
    <property type="entry name" value="Protein tyrosine phosphatase superfamily"/>
    <property type="match status" value="1"/>
</dbReference>
<dbReference type="EMBL" id="JH126406">
    <property type="protein sequence ID" value="EGX88119.1"/>
    <property type="molecule type" value="Genomic_DNA"/>
</dbReference>
<dbReference type="InParanoid" id="G3JTW5"/>
<dbReference type="OMA" id="IAYIMVM"/>
<protein>
    <submittedName>
        <fullName evidence="2">Dual specificity protein phosphatase 3</fullName>
    </submittedName>
</protein>
<dbReference type="GO" id="GO:0005654">
    <property type="term" value="C:nucleoplasm"/>
    <property type="evidence" value="ECO:0007669"/>
    <property type="project" value="TreeGrafter"/>
</dbReference>
<accession>G3JTW5</accession>
<dbReference type="KEGG" id="cmt:CCM_09255"/>
<evidence type="ECO:0000313" key="2">
    <source>
        <dbReference type="EMBL" id="EGX88119.1"/>
    </source>
</evidence>
<dbReference type="PANTHER" id="PTHR46588">
    <property type="entry name" value="SERINE/THREONINE/TYROSINE-INTERACTING PROTEIN"/>
    <property type="match status" value="1"/>
</dbReference>
<dbReference type="OrthoDB" id="10252009at2759"/>
<evidence type="ECO:0000256" key="1">
    <source>
        <dbReference type="SAM" id="MobiDB-lite"/>
    </source>
</evidence>
<dbReference type="STRING" id="983644.G3JTW5"/>
<proteinExistence type="predicted"/>
<dbReference type="AlphaFoldDB" id="G3JTW5"/>
<dbReference type="InterPro" id="IPR052449">
    <property type="entry name" value="STYX-Interacting_Phosphatase"/>
</dbReference>
<reference evidence="2 3" key="1">
    <citation type="journal article" date="2011" name="Genome Biol.">
        <title>Genome sequence of the insect pathogenic fungus Cordyceps militaris, a valued traditional Chinese medicine.</title>
        <authorList>
            <person name="Zheng P."/>
            <person name="Xia Y."/>
            <person name="Xiao G."/>
            <person name="Xiong C."/>
            <person name="Hu X."/>
            <person name="Zhang S."/>
            <person name="Zheng H."/>
            <person name="Huang Y."/>
            <person name="Zhou Y."/>
            <person name="Wang S."/>
            <person name="Zhao G.P."/>
            <person name="Liu X."/>
            <person name="St Leger R.J."/>
            <person name="Wang C."/>
        </authorList>
    </citation>
    <scope>NUCLEOTIDE SEQUENCE [LARGE SCALE GENOMIC DNA]</scope>
    <source>
        <strain evidence="2 3">CM01</strain>
    </source>
</reference>
<dbReference type="VEuPathDB" id="FungiDB:CCM_09255"/>
<dbReference type="PANTHER" id="PTHR46588:SF1">
    <property type="entry name" value="SERINE_THREONINE_TYROSINE-INTERACTING PROTEIN"/>
    <property type="match status" value="1"/>
</dbReference>
<dbReference type="eggNOG" id="KOG1716">
    <property type="taxonomic scope" value="Eukaryota"/>
</dbReference>
<dbReference type="GO" id="GO:0070372">
    <property type="term" value="P:regulation of ERK1 and ERK2 cascade"/>
    <property type="evidence" value="ECO:0007669"/>
    <property type="project" value="TreeGrafter"/>
</dbReference>
<organism evidence="2 3">
    <name type="scientific">Cordyceps militaris (strain CM01)</name>
    <name type="common">Caterpillar fungus</name>
    <dbReference type="NCBI Taxonomy" id="983644"/>
    <lineage>
        <taxon>Eukaryota</taxon>
        <taxon>Fungi</taxon>
        <taxon>Dikarya</taxon>
        <taxon>Ascomycota</taxon>
        <taxon>Pezizomycotina</taxon>
        <taxon>Sordariomycetes</taxon>
        <taxon>Hypocreomycetidae</taxon>
        <taxon>Hypocreales</taxon>
        <taxon>Cordycipitaceae</taxon>
        <taxon>Cordyceps</taxon>
    </lineage>
</organism>
<feature type="region of interest" description="Disordered" evidence="1">
    <location>
        <begin position="18"/>
        <end position="40"/>
    </location>
</feature>